<sequence>MTKCVEMKEKTQRIYDYIAEVIEERAYPPTVRELCEAFDIKSTSSAVYYLKKLESEGLIRLGGNKSRAIELTRGRMPKSRDMVRIPLLGSITAGVPKLAVEDYEESYCLPRTLFSPDSDLFMLTVEGTSMIDVGINDGDLIVVKKQNTAQNGQIVAALVEDDCATVKRFYKDASGVRLHPENKNMRDIYPTELTILGIVVGLIRTDIH</sequence>
<keyword evidence="8 12" id="KW-0238">DNA-binding</keyword>
<dbReference type="PRINTS" id="PR00726">
    <property type="entry name" value="LEXASERPTASE"/>
</dbReference>
<dbReference type="InterPro" id="IPR050077">
    <property type="entry name" value="LexA_repressor"/>
</dbReference>
<dbReference type="Proteomes" id="UP000886891">
    <property type="component" value="Unassembled WGS sequence"/>
</dbReference>
<dbReference type="GO" id="GO:0006508">
    <property type="term" value="P:proteolysis"/>
    <property type="evidence" value="ECO:0007669"/>
    <property type="project" value="InterPro"/>
</dbReference>
<keyword evidence="7 12" id="KW-0805">Transcription regulation</keyword>
<dbReference type="FunFam" id="2.10.109.10:FF:000001">
    <property type="entry name" value="LexA repressor"/>
    <property type="match status" value="1"/>
</dbReference>
<evidence type="ECO:0000256" key="13">
    <source>
        <dbReference type="RuleBase" id="RU003991"/>
    </source>
</evidence>
<keyword evidence="3 12" id="KW-0235">DNA replication</keyword>
<comment type="similarity">
    <text evidence="1 12 13">Belongs to the peptidase S24 family.</text>
</comment>
<evidence type="ECO:0000256" key="8">
    <source>
        <dbReference type="ARBA" id="ARBA00023125"/>
    </source>
</evidence>
<dbReference type="InterPro" id="IPR006199">
    <property type="entry name" value="LexA_DNA-bd_dom"/>
</dbReference>
<comment type="function">
    <text evidence="12">Represses a number of genes involved in the response to DNA damage (SOS response), including recA and lexA. In the presence of single-stranded DNA, RecA interacts with LexA causing an autocatalytic cleavage which disrupts the DNA-binding part of LexA, leading to derepression of the SOS regulon and eventually DNA repair.</text>
</comment>
<protein>
    <recommendedName>
        <fullName evidence="12">LexA repressor</fullName>
        <ecNumber evidence="12">3.4.21.88</ecNumber>
    </recommendedName>
</protein>
<proteinExistence type="inferred from homology"/>
<dbReference type="InterPro" id="IPR039418">
    <property type="entry name" value="LexA-like"/>
</dbReference>
<reference evidence="16" key="2">
    <citation type="journal article" date="2021" name="PeerJ">
        <title>Extensive microbial diversity within the chicken gut microbiome revealed by metagenomics and culture.</title>
        <authorList>
            <person name="Gilroy R."/>
            <person name="Ravi A."/>
            <person name="Getino M."/>
            <person name="Pursley I."/>
            <person name="Horton D.L."/>
            <person name="Alikhan N.F."/>
            <person name="Baker D."/>
            <person name="Gharbi K."/>
            <person name="Hall N."/>
            <person name="Watson M."/>
            <person name="Adriaenssens E.M."/>
            <person name="Foster-Nyarko E."/>
            <person name="Jarju S."/>
            <person name="Secka A."/>
            <person name="Antonio M."/>
            <person name="Oren A."/>
            <person name="Chaudhuri R.R."/>
            <person name="La Ragione R."/>
            <person name="Hildebrand F."/>
            <person name="Pallen M.J."/>
        </authorList>
    </citation>
    <scope>NUCLEOTIDE SEQUENCE</scope>
    <source>
        <strain evidence="16">23406</strain>
    </source>
</reference>
<comment type="caution">
    <text evidence="16">The sequence shown here is derived from an EMBL/GenBank/DDBJ whole genome shotgun (WGS) entry which is preliminary data.</text>
</comment>
<dbReference type="Gene3D" id="2.10.109.10">
    <property type="entry name" value="Umud Fragment, subunit A"/>
    <property type="match status" value="1"/>
</dbReference>
<dbReference type="GO" id="GO:0045892">
    <property type="term" value="P:negative regulation of DNA-templated transcription"/>
    <property type="evidence" value="ECO:0007669"/>
    <property type="project" value="UniProtKB-UniRule"/>
</dbReference>
<keyword evidence="11 12" id="KW-0742">SOS response</keyword>
<evidence type="ECO:0000256" key="7">
    <source>
        <dbReference type="ARBA" id="ARBA00023015"/>
    </source>
</evidence>
<dbReference type="InterPro" id="IPR036388">
    <property type="entry name" value="WH-like_DNA-bd_sf"/>
</dbReference>
<dbReference type="GO" id="GO:0006260">
    <property type="term" value="P:DNA replication"/>
    <property type="evidence" value="ECO:0007669"/>
    <property type="project" value="UniProtKB-UniRule"/>
</dbReference>
<dbReference type="NCBIfam" id="TIGR00498">
    <property type="entry name" value="lexA"/>
    <property type="match status" value="1"/>
</dbReference>
<dbReference type="GO" id="GO:0009432">
    <property type="term" value="P:SOS response"/>
    <property type="evidence" value="ECO:0007669"/>
    <property type="project" value="UniProtKB-UniRule"/>
</dbReference>
<evidence type="ECO:0000256" key="1">
    <source>
        <dbReference type="ARBA" id="ARBA00007484"/>
    </source>
</evidence>
<dbReference type="InterPro" id="IPR015927">
    <property type="entry name" value="Peptidase_S24_S26A/B/C"/>
</dbReference>
<dbReference type="InterPro" id="IPR036286">
    <property type="entry name" value="LexA/Signal_pep-like_sf"/>
</dbReference>
<comment type="catalytic activity">
    <reaction evidence="12">
        <text>Hydrolysis of Ala-|-Gly bond in repressor LexA.</text>
        <dbReference type="EC" id="3.4.21.88"/>
    </reaction>
</comment>
<name>A0A9D1NC03_9FIRM</name>
<dbReference type="InterPro" id="IPR006197">
    <property type="entry name" value="Peptidase_S24_LexA"/>
</dbReference>
<dbReference type="GO" id="GO:0004252">
    <property type="term" value="F:serine-type endopeptidase activity"/>
    <property type="evidence" value="ECO:0007669"/>
    <property type="project" value="UniProtKB-UniRule"/>
</dbReference>
<dbReference type="CDD" id="cd06529">
    <property type="entry name" value="S24_LexA-like"/>
    <property type="match status" value="1"/>
</dbReference>
<dbReference type="EMBL" id="DVOH01000022">
    <property type="protein sequence ID" value="HIV00050.1"/>
    <property type="molecule type" value="Genomic_DNA"/>
</dbReference>
<keyword evidence="9 12" id="KW-0804">Transcription</keyword>
<evidence type="ECO:0000313" key="17">
    <source>
        <dbReference type="Proteomes" id="UP000886891"/>
    </source>
</evidence>
<reference evidence="16" key="1">
    <citation type="submission" date="2020-10" db="EMBL/GenBank/DDBJ databases">
        <authorList>
            <person name="Gilroy R."/>
        </authorList>
    </citation>
    <scope>NUCLEOTIDE SEQUENCE</scope>
    <source>
        <strain evidence="16">23406</strain>
    </source>
</reference>
<evidence type="ECO:0000256" key="11">
    <source>
        <dbReference type="ARBA" id="ARBA00023236"/>
    </source>
</evidence>
<comment type="subunit">
    <text evidence="12">Homodimer.</text>
</comment>
<keyword evidence="5 12" id="KW-0378">Hydrolase</keyword>
<evidence type="ECO:0000259" key="14">
    <source>
        <dbReference type="Pfam" id="PF00717"/>
    </source>
</evidence>
<keyword evidence="6 12" id="KW-0068">Autocatalytic cleavage</keyword>
<feature type="site" description="Cleavage; by autolysis" evidence="12">
    <location>
        <begin position="93"/>
        <end position="94"/>
    </location>
</feature>
<dbReference type="InterPro" id="IPR006200">
    <property type="entry name" value="LexA"/>
</dbReference>
<accession>A0A9D1NC03</accession>
<evidence type="ECO:0000256" key="12">
    <source>
        <dbReference type="HAMAP-Rule" id="MF_00015"/>
    </source>
</evidence>
<dbReference type="EC" id="3.4.21.88" evidence="12"/>
<dbReference type="HAMAP" id="MF_00015">
    <property type="entry name" value="LexA"/>
    <property type="match status" value="1"/>
</dbReference>
<dbReference type="PANTHER" id="PTHR33516">
    <property type="entry name" value="LEXA REPRESSOR"/>
    <property type="match status" value="1"/>
</dbReference>
<dbReference type="InterPro" id="IPR036390">
    <property type="entry name" value="WH_DNA-bd_sf"/>
</dbReference>
<organism evidence="16 17">
    <name type="scientific">Candidatus Stercoripulliclostridium merdipullorum</name>
    <dbReference type="NCBI Taxonomy" id="2840952"/>
    <lineage>
        <taxon>Bacteria</taxon>
        <taxon>Bacillati</taxon>
        <taxon>Bacillota</taxon>
        <taxon>Clostridia</taxon>
        <taxon>Eubacteriales</taxon>
        <taxon>Candidatus Stercoripulliclostridium</taxon>
    </lineage>
</organism>
<dbReference type="GO" id="GO:0006281">
    <property type="term" value="P:DNA repair"/>
    <property type="evidence" value="ECO:0007669"/>
    <property type="project" value="UniProtKB-UniRule"/>
</dbReference>
<keyword evidence="2 12" id="KW-0678">Repressor</keyword>
<dbReference type="Pfam" id="PF00717">
    <property type="entry name" value="Peptidase_S24"/>
    <property type="match status" value="1"/>
</dbReference>
<evidence type="ECO:0000256" key="10">
    <source>
        <dbReference type="ARBA" id="ARBA00023204"/>
    </source>
</evidence>
<evidence type="ECO:0000256" key="6">
    <source>
        <dbReference type="ARBA" id="ARBA00022813"/>
    </source>
</evidence>
<feature type="DNA-binding region" description="H-T-H motif" evidence="12">
    <location>
        <begin position="31"/>
        <end position="51"/>
    </location>
</feature>
<dbReference type="GO" id="GO:0003677">
    <property type="term" value="F:DNA binding"/>
    <property type="evidence" value="ECO:0007669"/>
    <property type="project" value="UniProtKB-UniRule"/>
</dbReference>
<gene>
    <name evidence="12 16" type="primary">lexA</name>
    <name evidence="16" type="ORF">IAB14_02915</name>
</gene>
<feature type="active site" description="For autocatalytic cleavage activity" evidence="12">
    <location>
        <position position="167"/>
    </location>
</feature>
<keyword evidence="10 12" id="KW-0234">DNA repair</keyword>
<dbReference type="Pfam" id="PF01726">
    <property type="entry name" value="LexA_DNA_bind"/>
    <property type="match status" value="1"/>
</dbReference>
<feature type="domain" description="Peptidase S24/S26A/S26B/S26C" evidence="14">
    <location>
        <begin position="86"/>
        <end position="200"/>
    </location>
</feature>
<feature type="domain" description="LexA repressor DNA-binding" evidence="15">
    <location>
        <begin position="10"/>
        <end position="68"/>
    </location>
</feature>
<evidence type="ECO:0000256" key="5">
    <source>
        <dbReference type="ARBA" id="ARBA00022801"/>
    </source>
</evidence>
<evidence type="ECO:0000256" key="3">
    <source>
        <dbReference type="ARBA" id="ARBA00022705"/>
    </source>
</evidence>
<feature type="active site" description="For autocatalytic cleavage activity" evidence="12">
    <location>
        <position position="129"/>
    </location>
</feature>
<evidence type="ECO:0000259" key="15">
    <source>
        <dbReference type="Pfam" id="PF01726"/>
    </source>
</evidence>
<evidence type="ECO:0000256" key="4">
    <source>
        <dbReference type="ARBA" id="ARBA00022763"/>
    </source>
</evidence>
<evidence type="ECO:0000313" key="16">
    <source>
        <dbReference type="EMBL" id="HIV00050.1"/>
    </source>
</evidence>
<evidence type="ECO:0000256" key="2">
    <source>
        <dbReference type="ARBA" id="ARBA00022491"/>
    </source>
</evidence>
<dbReference type="SUPFAM" id="SSF46785">
    <property type="entry name" value="Winged helix' DNA-binding domain"/>
    <property type="match status" value="1"/>
</dbReference>
<dbReference type="PANTHER" id="PTHR33516:SF2">
    <property type="entry name" value="LEXA REPRESSOR-RELATED"/>
    <property type="match status" value="1"/>
</dbReference>
<dbReference type="Gene3D" id="1.10.10.10">
    <property type="entry name" value="Winged helix-like DNA-binding domain superfamily/Winged helix DNA-binding domain"/>
    <property type="match status" value="1"/>
</dbReference>
<dbReference type="SUPFAM" id="SSF51306">
    <property type="entry name" value="LexA/Signal peptidase"/>
    <property type="match status" value="1"/>
</dbReference>
<dbReference type="AlphaFoldDB" id="A0A9D1NC03"/>
<evidence type="ECO:0000256" key="9">
    <source>
        <dbReference type="ARBA" id="ARBA00023163"/>
    </source>
</evidence>
<keyword evidence="4 12" id="KW-0227">DNA damage</keyword>